<keyword evidence="1" id="KW-0812">Transmembrane</keyword>
<protein>
    <submittedName>
        <fullName evidence="2">Uncharacterized protein</fullName>
    </submittedName>
</protein>
<proteinExistence type="predicted"/>
<dbReference type="RefSeq" id="WP_108978271.1">
    <property type="nucleotide sequence ID" value="NZ_BFBB01000009.1"/>
</dbReference>
<reference evidence="2 3" key="1">
    <citation type="submission" date="2018-02" db="EMBL/GenBank/DDBJ databases">
        <title>Novel Leptospira species isolated from soil and water in Japan.</title>
        <authorList>
            <person name="Nakao R."/>
            <person name="Masuzawa T."/>
        </authorList>
    </citation>
    <scope>NUCLEOTIDE SEQUENCE [LARGE SCALE GENOMIC DNA]</scope>
    <source>
        <strain evidence="2 3">YH101</strain>
    </source>
</reference>
<sequence length="86" mass="10174">MKPKKRKWEELLQDQTFDLRIKQKTEKRFQRERRNTRLVAAACLFALLGLFSAMGLNINNDEFSNQLAYLVEEYDSVSILFSDVNE</sequence>
<evidence type="ECO:0000313" key="3">
    <source>
        <dbReference type="Proteomes" id="UP000245133"/>
    </source>
</evidence>
<keyword evidence="1" id="KW-0472">Membrane</keyword>
<dbReference type="AlphaFoldDB" id="A0A2P2E4S2"/>
<feature type="transmembrane region" description="Helical" evidence="1">
    <location>
        <begin position="38"/>
        <end position="58"/>
    </location>
</feature>
<evidence type="ECO:0000256" key="1">
    <source>
        <dbReference type="SAM" id="Phobius"/>
    </source>
</evidence>
<comment type="caution">
    <text evidence="2">The sequence shown here is derived from an EMBL/GenBank/DDBJ whole genome shotgun (WGS) entry which is preliminary data.</text>
</comment>
<evidence type="ECO:0000313" key="2">
    <source>
        <dbReference type="EMBL" id="GBF51880.1"/>
    </source>
</evidence>
<organism evidence="2 3">
    <name type="scientific">Leptospira ryugenii</name>
    <dbReference type="NCBI Taxonomy" id="1917863"/>
    <lineage>
        <taxon>Bacteria</taxon>
        <taxon>Pseudomonadati</taxon>
        <taxon>Spirochaetota</taxon>
        <taxon>Spirochaetia</taxon>
        <taxon>Leptospirales</taxon>
        <taxon>Leptospiraceae</taxon>
        <taxon>Leptospira</taxon>
    </lineage>
</organism>
<dbReference type="Proteomes" id="UP000245133">
    <property type="component" value="Unassembled WGS sequence"/>
</dbReference>
<accession>A0A2P2E4S2</accession>
<dbReference type="EMBL" id="BFBB01000009">
    <property type="protein sequence ID" value="GBF51880.1"/>
    <property type="molecule type" value="Genomic_DNA"/>
</dbReference>
<keyword evidence="3" id="KW-1185">Reference proteome</keyword>
<dbReference type="OrthoDB" id="344931at2"/>
<keyword evidence="1" id="KW-1133">Transmembrane helix</keyword>
<gene>
    <name evidence="2" type="ORF">LPTSP4_34180</name>
</gene>
<name>A0A2P2E4S2_9LEPT</name>